<evidence type="ECO:0000313" key="5">
    <source>
        <dbReference type="Proteomes" id="UP000078558"/>
    </source>
</evidence>
<feature type="compositionally biased region" description="Low complexity" evidence="1">
    <location>
        <begin position="69"/>
        <end position="89"/>
    </location>
</feature>
<dbReference type="InterPro" id="IPR042268">
    <property type="entry name" value="BamC_C"/>
</dbReference>
<dbReference type="Pfam" id="PF06804">
    <property type="entry name" value="Lipoprotein_18"/>
    <property type="match status" value="1"/>
</dbReference>
<dbReference type="InterPro" id="IPR010653">
    <property type="entry name" value="NlpB/DapX"/>
</dbReference>
<feature type="signal peptide" evidence="2">
    <location>
        <begin position="1"/>
        <end position="22"/>
    </location>
</feature>
<reference evidence="3 5" key="1">
    <citation type="submission" date="2016-06" db="EMBL/GenBank/DDBJ databases">
        <authorList>
            <person name="Kjaerup R.B."/>
            <person name="Dalgaard T.S."/>
            <person name="Juul-Madsen H.R."/>
        </authorList>
    </citation>
    <scope>NUCLEOTIDE SEQUENCE [LARGE SCALE GENOMIC DNA]</scope>
    <source>
        <strain evidence="3">Orrdi1</strain>
    </source>
</reference>
<dbReference type="AlphaFoldDB" id="A0A1C3K1Z1"/>
<organism evidence="3 5">
    <name type="scientific">Orrella dioscoreae</name>
    <dbReference type="NCBI Taxonomy" id="1851544"/>
    <lineage>
        <taxon>Bacteria</taxon>
        <taxon>Pseudomonadati</taxon>
        <taxon>Pseudomonadota</taxon>
        <taxon>Betaproteobacteria</taxon>
        <taxon>Burkholderiales</taxon>
        <taxon>Alcaligenaceae</taxon>
        <taxon>Orrella</taxon>
    </lineage>
</organism>
<feature type="chain" id="PRO_5015062590" evidence="2">
    <location>
        <begin position="23"/>
        <end position="376"/>
    </location>
</feature>
<evidence type="ECO:0000256" key="2">
    <source>
        <dbReference type="SAM" id="SignalP"/>
    </source>
</evidence>
<dbReference type="STRING" id="1851544.ODI_00192"/>
<keyword evidence="5" id="KW-1185">Reference proteome</keyword>
<dbReference type="KEGG" id="odi:ODI_R3083"/>
<name>A0A1C3K1Z1_9BURK</name>
<proteinExistence type="predicted"/>
<protein>
    <submittedName>
        <fullName evidence="3">Outer membrane protein NlpB, lipoprotein component of the protein assembly complex (Forms a complex with YaeT, YfiO, and YfgL) Lipoprotein-34</fullName>
    </submittedName>
</protein>
<gene>
    <name evidence="3" type="ORF">ODI_00192</name>
    <name evidence="4" type="ORF">ODI_R3083</name>
</gene>
<keyword evidence="2" id="KW-0732">Signal</keyword>
<dbReference type="Proteomes" id="UP000078558">
    <property type="component" value="Chromosome I"/>
</dbReference>
<evidence type="ECO:0000313" key="4">
    <source>
        <dbReference type="EMBL" id="SOE50947.1"/>
    </source>
</evidence>
<sequence length="376" mass="41805">MNKRHAGAAALVALLLSGCSNVNEMLGREESVNYKGAVRGERLSIPPDLTQAASDPRYSAPASGTTTFSEFQQQGEQASQQAASANRQSTVLPEQSGMRVERDGNLRWLSVDRTPEDIYPRIVEFWGQQGFVVTVSDPKAGLIQTEWTENRAKVPEGWIRSALGSIIDQAWDSGERERFRTRIERVNGRTEVYVSHEQMLEKRIGGYDSSQVAWEHGKEDPGLNAAMLARMLVFLGTDVERARTLVAQAESQPQRPQVEQSEATGDATLRVVEPFDRAWRRVGIALDSAGFTVDDRNRSTGEYYVRYLDTDTGQKREDPNFFSRLFGTGSSAQAAQYRLQLREEGGTTFVTVLDAKGERDASPTARRLLGVLADRL</sequence>
<evidence type="ECO:0000313" key="3">
    <source>
        <dbReference type="EMBL" id="SBT25526.1"/>
    </source>
</evidence>
<dbReference type="Gene3D" id="3.30.310.170">
    <property type="entry name" value="Outer membrane protein assembly factor BamC"/>
    <property type="match status" value="1"/>
</dbReference>
<keyword evidence="3" id="KW-0449">Lipoprotein</keyword>
<dbReference type="EMBL" id="FLRC01000020">
    <property type="protein sequence ID" value="SBT25526.1"/>
    <property type="molecule type" value="Genomic_DNA"/>
</dbReference>
<dbReference type="EMBL" id="LT907988">
    <property type="protein sequence ID" value="SOE50947.1"/>
    <property type="molecule type" value="Genomic_DNA"/>
</dbReference>
<feature type="region of interest" description="Disordered" evidence="1">
    <location>
        <begin position="47"/>
        <end position="97"/>
    </location>
</feature>
<accession>A0A1C3K1Z1</accession>
<reference evidence="4 5" key="2">
    <citation type="submission" date="2017-08" db="EMBL/GenBank/DDBJ databases">
        <authorList>
            <person name="de Groot N.N."/>
        </authorList>
    </citation>
    <scope>NUCLEOTIDE SEQUENCE [LARGE SCALE GENOMIC DNA]</scope>
    <source>
        <strain evidence="4">Orrdi1</strain>
    </source>
</reference>
<dbReference type="PROSITE" id="PS51257">
    <property type="entry name" value="PROKAR_LIPOPROTEIN"/>
    <property type="match status" value="1"/>
</dbReference>
<evidence type="ECO:0000256" key="1">
    <source>
        <dbReference type="SAM" id="MobiDB-lite"/>
    </source>
</evidence>